<dbReference type="EMBL" id="JAPESX010001055">
    <property type="protein sequence ID" value="KAJ8117920.1"/>
    <property type="molecule type" value="Genomic_DNA"/>
</dbReference>
<protein>
    <submittedName>
        <fullName evidence="1">Uncharacterized protein</fullName>
    </submittedName>
</protein>
<gene>
    <name evidence="1" type="ORF">ONZ43_g4098</name>
</gene>
<organism evidence="1 2">
    <name type="scientific">Nemania bipapillata</name>
    <dbReference type="NCBI Taxonomy" id="110536"/>
    <lineage>
        <taxon>Eukaryota</taxon>
        <taxon>Fungi</taxon>
        <taxon>Dikarya</taxon>
        <taxon>Ascomycota</taxon>
        <taxon>Pezizomycotina</taxon>
        <taxon>Sordariomycetes</taxon>
        <taxon>Xylariomycetidae</taxon>
        <taxon>Xylariales</taxon>
        <taxon>Xylariaceae</taxon>
        <taxon>Nemania</taxon>
    </lineage>
</organism>
<accession>A0ACC2IRS8</accession>
<reference evidence="1" key="1">
    <citation type="submission" date="2022-11" db="EMBL/GenBank/DDBJ databases">
        <title>Genome Sequence of Nemania bipapillata.</title>
        <authorList>
            <person name="Buettner E."/>
        </authorList>
    </citation>
    <scope>NUCLEOTIDE SEQUENCE</scope>
    <source>
        <strain evidence="1">CP14</strain>
    </source>
</reference>
<evidence type="ECO:0000313" key="1">
    <source>
        <dbReference type="EMBL" id="KAJ8117920.1"/>
    </source>
</evidence>
<name>A0ACC2IRS8_9PEZI</name>
<keyword evidence="2" id="KW-1185">Reference proteome</keyword>
<evidence type="ECO:0000313" key="2">
    <source>
        <dbReference type="Proteomes" id="UP001153334"/>
    </source>
</evidence>
<sequence length="430" mass="49070">MKPRRYHGLKQPKLRQSWNKYNLYNIFKAKDPNIAAGQATFFQQKWNAKGLLRTYHGEHIVERKWERMFNRRLLSVVDMDTKYMAKHDGSELAAGRGSGKDEKPPWDKPRLSPRVTTPYMQMTFAPMERRLDIAVFRAMFASSARQARQFCVHGAVKVNGKVVPYPAYRLNPGDMFQVDPERVLYATGAPKRPPKDYKPRSDSASGQEEVQEEEAEPAAEEEPEAQAAEVEQDPDTTDAPEPVAADMKPTKKQIQELTAKAKEILKEGEVSVAQKKNLRSFIKSAKPLLSRAGRPNATPTEIADELSTLITELDLGVNRDEQAPSSEPSLDPIESLTEAELKILEQRMEDHMREEEENPYDPSKPYVTPWRPRDYMSPFAFIPPYLEVNQNICSAVYLRHPVARKGSAEVPTPYPIGVSQLAFNWYLRRR</sequence>
<comment type="caution">
    <text evidence="1">The sequence shown here is derived from an EMBL/GenBank/DDBJ whole genome shotgun (WGS) entry which is preliminary data.</text>
</comment>
<dbReference type="Proteomes" id="UP001153334">
    <property type="component" value="Unassembled WGS sequence"/>
</dbReference>
<proteinExistence type="predicted"/>